<dbReference type="InterPro" id="IPR050107">
    <property type="entry name" value="ABC_carbohydrate_import_ATPase"/>
</dbReference>
<feature type="domain" description="ABC transporter" evidence="9">
    <location>
        <begin position="5"/>
        <end position="243"/>
    </location>
</feature>
<dbReference type="Proteomes" id="UP001332192">
    <property type="component" value="Chromosome"/>
</dbReference>
<dbReference type="InterPro" id="IPR003593">
    <property type="entry name" value="AAA+_ATPase"/>
</dbReference>
<evidence type="ECO:0000256" key="5">
    <source>
        <dbReference type="ARBA" id="ARBA00022741"/>
    </source>
</evidence>
<dbReference type="PANTHER" id="PTHR43790:SF3">
    <property type="entry name" value="D-ALLOSE IMPORT ATP-BINDING PROTEIN ALSA-RELATED"/>
    <property type="match status" value="1"/>
</dbReference>
<keyword evidence="8" id="KW-0472">Membrane</keyword>
<dbReference type="InterPro" id="IPR027417">
    <property type="entry name" value="P-loop_NTPase"/>
</dbReference>
<evidence type="ECO:0000256" key="4">
    <source>
        <dbReference type="ARBA" id="ARBA00022737"/>
    </source>
</evidence>
<sequence length="511" mass="55443">MNPLLVARGLVKQFPSLRALDGVNLTLRPGEVHGLVGQNGAGKSTLIRVLTGVMQPDEGSIEVHGRPVRYRSPAEALADGIAVVHQELSVVRTLDAAENLFLGRPYPRRGLSPLVDWGRLRETARTTLHRLHPDIPVDVPVGRLSPALQTLVAIARALLADARVLILDEPTASLAPEEVRHLFDVIRALREEGRGILYVSHRLGEVLELCDQVTILRDGRVVASRPAPDLDAAATVRLMTGRRVDGAAASAVVAQTAAGAKTPSEATARPLLEVRHLSGRRVRDVSFSVYRGEVVGVAGLMGSGRSELLRLLGGAERPAAGEIRLEGRVVTLRSPAQALRIGIARVPEERRAHALIAKASVRDNITLAHLGEFAAGGWWLRLGRERQAAAAMVSRLQIRVRDPGQPIWQLSGGNQQKAVFARFLLRPPRLLLLDEPTRGVDVATRWEIYRLVRELKSHGTAVLMVSSELAEVLEMSDRILVLQDGRLVTTLDGATATEQALSIHMVGRQTA</sequence>
<keyword evidence="7" id="KW-1278">Translocase</keyword>
<proteinExistence type="predicted"/>
<accession>A0ABZ1BYN7</accession>
<dbReference type="PROSITE" id="PS00211">
    <property type="entry name" value="ABC_TRANSPORTER_1"/>
    <property type="match status" value="1"/>
</dbReference>
<keyword evidence="2" id="KW-1003">Cell membrane</keyword>
<evidence type="ECO:0000259" key="9">
    <source>
        <dbReference type="PROSITE" id="PS50893"/>
    </source>
</evidence>
<dbReference type="PROSITE" id="PS50893">
    <property type="entry name" value="ABC_TRANSPORTER_2"/>
    <property type="match status" value="2"/>
</dbReference>
<dbReference type="SUPFAM" id="SSF52540">
    <property type="entry name" value="P-loop containing nucleoside triphosphate hydrolases"/>
    <property type="match status" value="2"/>
</dbReference>
<evidence type="ECO:0000313" key="10">
    <source>
        <dbReference type="EMBL" id="WRP17182.1"/>
    </source>
</evidence>
<dbReference type="SMART" id="SM00382">
    <property type="entry name" value="AAA"/>
    <property type="match status" value="2"/>
</dbReference>
<keyword evidence="6 10" id="KW-0067">ATP-binding</keyword>
<organism evidence="10 11">
    <name type="scientific">Carboxydichorda subterranea</name>
    <dbReference type="NCBI Taxonomy" id="3109565"/>
    <lineage>
        <taxon>Bacteria</taxon>
        <taxon>Bacillati</taxon>
        <taxon>Bacillota</taxon>
        <taxon>Limnochordia</taxon>
        <taxon>Limnochordales</taxon>
        <taxon>Geochordaceae</taxon>
        <taxon>Carboxydichorda</taxon>
    </lineage>
</organism>
<keyword evidence="4" id="KW-0677">Repeat</keyword>
<dbReference type="CDD" id="cd03216">
    <property type="entry name" value="ABC_Carb_Monos_I"/>
    <property type="match status" value="1"/>
</dbReference>
<protein>
    <submittedName>
        <fullName evidence="10">Sugar ABC transporter ATP-binding protein</fullName>
    </submittedName>
</protein>
<dbReference type="EMBL" id="CP141615">
    <property type="protein sequence ID" value="WRP17182.1"/>
    <property type="molecule type" value="Genomic_DNA"/>
</dbReference>
<keyword evidence="11" id="KW-1185">Reference proteome</keyword>
<evidence type="ECO:0000256" key="2">
    <source>
        <dbReference type="ARBA" id="ARBA00022475"/>
    </source>
</evidence>
<dbReference type="RefSeq" id="WP_324716454.1">
    <property type="nucleotide sequence ID" value="NZ_CP141615.1"/>
</dbReference>
<dbReference type="InterPro" id="IPR017871">
    <property type="entry name" value="ABC_transporter-like_CS"/>
</dbReference>
<dbReference type="InterPro" id="IPR003439">
    <property type="entry name" value="ABC_transporter-like_ATP-bd"/>
</dbReference>
<name>A0ABZ1BYN7_9FIRM</name>
<dbReference type="PANTHER" id="PTHR43790">
    <property type="entry name" value="CARBOHYDRATE TRANSPORT ATP-BINDING PROTEIN MG119-RELATED"/>
    <property type="match status" value="1"/>
</dbReference>
<reference evidence="10 11" key="1">
    <citation type="journal article" date="2024" name="Front. Microbiol.">
        <title>Novel thermophilic genera Geochorda gen. nov. and Carboxydochorda gen. nov. from the deep terrestrial subsurface reveal the ecophysiological diversity in the class Limnochordia.</title>
        <authorList>
            <person name="Karnachuk O.V."/>
            <person name="Lukina A.P."/>
            <person name="Avakyan M.R."/>
            <person name="Kadnikov V.V."/>
            <person name="Begmatov S."/>
            <person name="Beletsky A.V."/>
            <person name="Vlasova K.G."/>
            <person name="Novikov A.A."/>
            <person name="Shcherbakova V.A."/>
            <person name="Mardanov A.V."/>
            <person name="Ravin N.V."/>
        </authorList>
    </citation>
    <scope>NUCLEOTIDE SEQUENCE [LARGE SCALE GENOMIC DNA]</scope>
    <source>
        <strain evidence="10 11">L945</strain>
    </source>
</reference>
<evidence type="ECO:0000313" key="11">
    <source>
        <dbReference type="Proteomes" id="UP001332192"/>
    </source>
</evidence>
<keyword evidence="3" id="KW-0762">Sugar transport</keyword>
<keyword evidence="5" id="KW-0547">Nucleotide-binding</keyword>
<dbReference type="Gene3D" id="3.40.50.300">
    <property type="entry name" value="P-loop containing nucleotide triphosphate hydrolases"/>
    <property type="match status" value="2"/>
</dbReference>
<evidence type="ECO:0000256" key="3">
    <source>
        <dbReference type="ARBA" id="ARBA00022597"/>
    </source>
</evidence>
<keyword evidence="1" id="KW-0813">Transport</keyword>
<evidence type="ECO:0000256" key="7">
    <source>
        <dbReference type="ARBA" id="ARBA00022967"/>
    </source>
</evidence>
<gene>
    <name evidence="10" type="ORF">U7230_14030</name>
</gene>
<evidence type="ECO:0000256" key="8">
    <source>
        <dbReference type="ARBA" id="ARBA00023136"/>
    </source>
</evidence>
<dbReference type="GO" id="GO:0005524">
    <property type="term" value="F:ATP binding"/>
    <property type="evidence" value="ECO:0007669"/>
    <property type="project" value="UniProtKB-KW"/>
</dbReference>
<feature type="domain" description="ABC transporter" evidence="9">
    <location>
        <begin position="266"/>
        <end position="509"/>
    </location>
</feature>
<evidence type="ECO:0000256" key="6">
    <source>
        <dbReference type="ARBA" id="ARBA00022840"/>
    </source>
</evidence>
<dbReference type="Pfam" id="PF00005">
    <property type="entry name" value="ABC_tran"/>
    <property type="match status" value="2"/>
</dbReference>
<dbReference type="CDD" id="cd03215">
    <property type="entry name" value="ABC_Carb_Monos_II"/>
    <property type="match status" value="1"/>
</dbReference>
<evidence type="ECO:0000256" key="1">
    <source>
        <dbReference type="ARBA" id="ARBA00022448"/>
    </source>
</evidence>